<dbReference type="Proteomes" id="UP000308054">
    <property type="component" value="Unassembled WGS sequence"/>
</dbReference>
<dbReference type="Pfam" id="PF03243">
    <property type="entry name" value="MerB"/>
    <property type="match status" value="1"/>
</dbReference>
<dbReference type="GO" id="GO:0018836">
    <property type="term" value="F:alkylmercury lyase activity"/>
    <property type="evidence" value="ECO:0007669"/>
    <property type="project" value="InterPro"/>
</dbReference>
<dbReference type="Gene3D" id="3.30.450.410">
    <property type="match status" value="1"/>
</dbReference>
<organism evidence="1 2">
    <name type="scientific">Marinicauda algicola</name>
    <dbReference type="NCBI Taxonomy" id="2029849"/>
    <lineage>
        <taxon>Bacteria</taxon>
        <taxon>Pseudomonadati</taxon>
        <taxon>Pseudomonadota</taxon>
        <taxon>Alphaproteobacteria</taxon>
        <taxon>Maricaulales</taxon>
        <taxon>Maricaulaceae</taxon>
        <taxon>Marinicauda</taxon>
    </lineage>
</organism>
<gene>
    <name evidence="1" type="ORF">E5163_05795</name>
</gene>
<dbReference type="EMBL" id="SRXW01000001">
    <property type="protein sequence ID" value="TGY90628.1"/>
    <property type="molecule type" value="Genomic_DNA"/>
</dbReference>
<evidence type="ECO:0000313" key="2">
    <source>
        <dbReference type="Proteomes" id="UP000308054"/>
    </source>
</evidence>
<dbReference type="RefSeq" id="WP_135995126.1">
    <property type="nucleotide sequence ID" value="NZ_SRXW01000001.1"/>
</dbReference>
<evidence type="ECO:0000313" key="1">
    <source>
        <dbReference type="EMBL" id="TGY90628.1"/>
    </source>
</evidence>
<reference evidence="1 2" key="1">
    <citation type="journal article" date="2017" name="Int. J. Syst. Evol. Microbiol.">
        <title>Marinicauda algicola sp. nov., isolated from a marine red alga Rhodosorus marinus.</title>
        <authorList>
            <person name="Jeong S.E."/>
            <person name="Jeon S.H."/>
            <person name="Chun B.H."/>
            <person name="Kim D.W."/>
            <person name="Jeon C.O."/>
        </authorList>
    </citation>
    <scope>NUCLEOTIDE SEQUENCE [LARGE SCALE GENOMIC DNA]</scope>
    <source>
        <strain evidence="1 2">JCM 31718</strain>
    </source>
</reference>
<accession>A0A4S2H5C3</accession>
<comment type="caution">
    <text evidence="1">The sequence shown here is derived from an EMBL/GenBank/DDBJ whole genome shotgun (WGS) entry which is preliminary data.</text>
</comment>
<dbReference type="AlphaFoldDB" id="A0A4S2H5C3"/>
<keyword evidence="2" id="KW-1185">Reference proteome</keyword>
<sequence length="176" mass="19967">MPTRCNFTRTAARPGLSTHSHFPPVRAGSRPGGRGWWANCLYCGMGIAAALDENADIHTRIGGEQEAIVVHIRDGEVQEEDLLFHLSTPVREWWDNVIHACATFQPFHSEAEIEDWCARHGSPRGAVVPLPRLWRFASEWYGNYLEEPWRKRSPAEAEALFAKYGFEGEFWRTSGS</sequence>
<dbReference type="InterPro" id="IPR053717">
    <property type="entry name" value="MerB_lyase_sf"/>
</dbReference>
<proteinExistence type="predicted"/>
<dbReference type="SUPFAM" id="SSF160387">
    <property type="entry name" value="NosL/MerB-like"/>
    <property type="match status" value="1"/>
</dbReference>
<dbReference type="InterPro" id="IPR004927">
    <property type="entry name" value="MerB"/>
</dbReference>
<protein>
    <submittedName>
        <fullName evidence="1">Uncharacterized protein</fullName>
    </submittedName>
</protein>
<name>A0A4S2H5C3_9PROT</name>